<evidence type="ECO:0000256" key="2">
    <source>
        <dbReference type="ARBA" id="ARBA00004370"/>
    </source>
</evidence>
<dbReference type="GO" id="GO:0016705">
    <property type="term" value="F:oxidoreductase activity, acting on paired donors, with incorporation or reduction of molecular oxygen"/>
    <property type="evidence" value="ECO:0007669"/>
    <property type="project" value="InterPro"/>
</dbReference>
<sequence length="499" mass="55245">MASSALLDKISASPLLSGTTTLLLILVLISLSSGKKSAKIPSIRYGTLPFLKSWQGALALMKDPLACLKEGMDKYPDSYFKVSKFDQEYFVVNSPEKVAEYLAAKDDVLNVQDAINEGIQFIWTMGKGVYDRPYHIPIVRAQLTQDIANVVPEAQREVERCLDAADLEGEEWKEVKIHGLVVGIVARAANLAFGGVELAHNEAFTKISIDFTIALMISAEILKLLPTWAKDWAQYFTPAYKLKKKAERCIGAYVAERLKATGSPGEVPRKDMLQFLIDDAPAVERTAPQLVERLLALDVAAIHTTTMSVTSALYTLCSHPAETYLLPLRHEIRMTCPSGNLTKEALDKMQKLDSFLRECGRLQPIGVLGSVRKANKDFVFKDGTVAPKGYLIAANQVALHDTFTDPVFDGFRYYRQAEAKGEKQPQVVSTSTQYLAFGHGRHACPGRFFAVAEMKTILALMILRYDMKLIPGTAPKVRYFGTAPIPETQLPILVKRVEA</sequence>
<evidence type="ECO:0000313" key="15">
    <source>
        <dbReference type="Proteomes" id="UP000799436"/>
    </source>
</evidence>
<protein>
    <submittedName>
        <fullName evidence="14">Cytochrome P450</fullName>
    </submittedName>
</protein>
<evidence type="ECO:0000256" key="1">
    <source>
        <dbReference type="ARBA" id="ARBA00001971"/>
    </source>
</evidence>
<dbReference type="GO" id="GO:0005506">
    <property type="term" value="F:iron ion binding"/>
    <property type="evidence" value="ECO:0007669"/>
    <property type="project" value="InterPro"/>
</dbReference>
<dbReference type="Gene3D" id="1.10.630.10">
    <property type="entry name" value="Cytochrome P450"/>
    <property type="match status" value="1"/>
</dbReference>
<evidence type="ECO:0000256" key="3">
    <source>
        <dbReference type="ARBA" id="ARBA00010617"/>
    </source>
</evidence>
<organism evidence="14 15">
    <name type="scientific">Teratosphaeria nubilosa</name>
    <dbReference type="NCBI Taxonomy" id="161662"/>
    <lineage>
        <taxon>Eukaryota</taxon>
        <taxon>Fungi</taxon>
        <taxon>Dikarya</taxon>
        <taxon>Ascomycota</taxon>
        <taxon>Pezizomycotina</taxon>
        <taxon>Dothideomycetes</taxon>
        <taxon>Dothideomycetidae</taxon>
        <taxon>Mycosphaerellales</taxon>
        <taxon>Teratosphaeriaceae</taxon>
        <taxon>Teratosphaeria</taxon>
    </lineage>
</organism>
<dbReference type="CDD" id="cd11041">
    <property type="entry name" value="CYP503A1-like"/>
    <property type="match status" value="1"/>
</dbReference>
<dbReference type="SUPFAM" id="SSF48264">
    <property type="entry name" value="Cytochrome P450"/>
    <property type="match status" value="1"/>
</dbReference>
<dbReference type="PRINTS" id="PR00465">
    <property type="entry name" value="EP450IV"/>
</dbReference>
<evidence type="ECO:0000313" key="14">
    <source>
        <dbReference type="EMBL" id="KAF2768435.1"/>
    </source>
</evidence>
<reference evidence="14" key="1">
    <citation type="journal article" date="2020" name="Stud. Mycol.">
        <title>101 Dothideomycetes genomes: a test case for predicting lifestyles and emergence of pathogens.</title>
        <authorList>
            <person name="Haridas S."/>
            <person name="Albert R."/>
            <person name="Binder M."/>
            <person name="Bloem J."/>
            <person name="Labutti K."/>
            <person name="Salamov A."/>
            <person name="Andreopoulos B."/>
            <person name="Baker S."/>
            <person name="Barry K."/>
            <person name="Bills G."/>
            <person name="Bluhm B."/>
            <person name="Cannon C."/>
            <person name="Castanera R."/>
            <person name="Culley D."/>
            <person name="Daum C."/>
            <person name="Ezra D."/>
            <person name="Gonzalez J."/>
            <person name="Henrissat B."/>
            <person name="Kuo A."/>
            <person name="Liang C."/>
            <person name="Lipzen A."/>
            <person name="Lutzoni F."/>
            <person name="Magnuson J."/>
            <person name="Mondo S."/>
            <person name="Nolan M."/>
            <person name="Ohm R."/>
            <person name="Pangilinan J."/>
            <person name="Park H.-J."/>
            <person name="Ramirez L."/>
            <person name="Alfaro M."/>
            <person name="Sun H."/>
            <person name="Tritt A."/>
            <person name="Yoshinaga Y."/>
            <person name="Zwiers L.-H."/>
            <person name="Turgeon B."/>
            <person name="Goodwin S."/>
            <person name="Spatafora J."/>
            <person name="Crous P."/>
            <person name="Grigoriev I."/>
        </authorList>
    </citation>
    <scope>NUCLEOTIDE SEQUENCE</scope>
    <source>
        <strain evidence="14">CBS 116005</strain>
    </source>
</reference>
<name>A0A6G1L6F9_9PEZI</name>
<dbReference type="Proteomes" id="UP000799436">
    <property type="component" value="Unassembled WGS sequence"/>
</dbReference>
<dbReference type="GO" id="GO:0016020">
    <property type="term" value="C:membrane"/>
    <property type="evidence" value="ECO:0007669"/>
    <property type="project" value="UniProtKB-SubCell"/>
</dbReference>
<dbReference type="InterPro" id="IPR001128">
    <property type="entry name" value="Cyt_P450"/>
</dbReference>
<dbReference type="PANTHER" id="PTHR46206:SF5">
    <property type="entry name" value="P450, PUTATIVE (EUROFUNG)-RELATED"/>
    <property type="match status" value="1"/>
</dbReference>
<keyword evidence="4 12" id="KW-0349">Heme</keyword>
<evidence type="ECO:0000256" key="9">
    <source>
        <dbReference type="ARBA" id="ARBA00023004"/>
    </source>
</evidence>
<accession>A0A6G1L6F9</accession>
<evidence type="ECO:0000256" key="7">
    <source>
        <dbReference type="ARBA" id="ARBA00022989"/>
    </source>
</evidence>
<dbReference type="PROSITE" id="PS00086">
    <property type="entry name" value="CYTOCHROME_P450"/>
    <property type="match status" value="1"/>
</dbReference>
<dbReference type="InterPro" id="IPR002403">
    <property type="entry name" value="Cyt_P450_E_grp-IV"/>
</dbReference>
<proteinExistence type="inferred from homology"/>
<evidence type="ECO:0000256" key="10">
    <source>
        <dbReference type="ARBA" id="ARBA00023033"/>
    </source>
</evidence>
<evidence type="ECO:0000256" key="8">
    <source>
        <dbReference type="ARBA" id="ARBA00023002"/>
    </source>
</evidence>
<evidence type="ECO:0000256" key="13">
    <source>
        <dbReference type="RuleBase" id="RU000461"/>
    </source>
</evidence>
<dbReference type="PANTHER" id="PTHR46206">
    <property type="entry name" value="CYTOCHROME P450"/>
    <property type="match status" value="1"/>
</dbReference>
<comment type="subcellular location">
    <subcellularLocation>
        <location evidence="2">Membrane</location>
    </subcellularLocation>
</comment>
<dbReference type="EMBL" id="ML995844">
    <property type="protein sequence ID" value="KAF2768435.1"/>
    <property type="molecule type" value="Genomic_DNA"/>
</dbReference>
<dbReference type="GO" id="GO:0020037">
    <property type="term" value="F:heme binding"/>
    <property type="evidence" value="ECO:0007669"/>
    <property type="project" value="InterPro"/>
</dbReference>
<comment type="cofactor">
    <cofactor evidence="1 12">
        <name>heme</name>
        <dbReference type="ChEBI" id="CHEBI:30413"/>
    </cofactor>
</comment>
<keyword evidence="7" id="KW-1133">Transmembrane helix</keyword>
<evidence type="ECO:0000256" key="11">
    <source>
        <dbReference type="ARBA" id="ARBA00023136"/>
    </source>
</evidence>
<dbReference type="InterPro" id="IPR017972">
    <property type="entry name" value="Cyt_P450_CS"/>
</dbReference>
<keyword evidence="9 12" id="KW-0408">Iron</keyword>
<comment type="similarity">
    <text evidence="3 13">Belongs to the cytochrome P450 family.</text>
</comment>
<dbReference type="InterPro" id="IPR036396">
    <property type="entry name" value="Cyt_P450_sf"/>
</dbReference>
<keyword evidence="6 12" id="KW-0479">Metal-binding</keyword>
<feature type="binding site" description="axial binding residue" evidence="12">
    <location>
        <position position="444"/>
    </location>
    <ligand>
        <name>heme</name>
        <dbReference type="ChEBI" id="CHEBI:30413"/>
    </ligand>
    <ligandPart>
        <name>Fe</name>
        <dbReference type="ChEBI" id="CHEBI:18248"/>
    </ligandPart>
</feature>
<evidence type="ECO:0000256" key="12">
    <source>
        <dbReference type="PIRSR" id="PIRSR602403-1"/>
    </source>
</evidence>
<keyword evidence="10 13" id="KW-0503">Monooxygenase</keyword>
<keyword evidence="5" id="KW-0812">Transmembrane</keyword>
<dbReference type="AlphaFoldDB" id="A0A6G1L6F9"/>
<evidence type="ECO:0000256" key="4">
    <source>
        <dbReference type="ARBA" id="ARBA00022617"/>
    </source>
</evidence>
<dbReference type="Pfam" id="PF00067">
    <property type="entry name" value="p450"/>
    <property type="match status" value="1"/>
</dbReference>
<keyword evidence="8 13" id="KW-0560">Oxidoreductase</keyword>
<dbReference type="GO" id="GO:0004497">
    <property type="term" value="F:monooxygenase activity"/>
    <property type="evidence" value="ECO:0007669"/>
    <property type="project" value="UniProtKB-KW"/>
</dbReference>
<gene>
    <name evidence="14" type="ORF">EJ03DRAFT_119286</name>
</gene>
<keyword evidence="15" id="KW-1185">Reference proteome</keyword>
<evidence type="ECO:0000256" key="6">
    <source>
        <dbReference type="ARBA" id="ARBA00022723"/>
    </source>
</evidence>
<keyword evidence="11" id="KW-0472">Membrane</keyword>
<evidence type="ECO:0000256" key="5">
    <source>
        <dbReference type="ARBA" id="ARBA00022692"/>
    </source>
</evidence>
<dbReference type="OrthoDB" id="1844152at2759"/>